<evidence type="ECO:0000313" key="1">
    <source>
        <dbReference type="EMBL" id="CAG8785795.1"/>
    </source>
</evidence>
<name>A0ABN7VM52_GIGMA</name>
<reference evidence="1 2" key="1">
    <citation type="submission" date="2021-06" db="EMBL/GenBank/DDBJ databases">
        <authorList>
            <person name="Kallberg Y."/>
            <person name="Tangrot J."/>
            <person name="Rosling A."/>
        </authorList>
    </citation>
    <scope>NUCLEOTIDE SEQUENCE [LARGE SCALE GENOMIC DNA]</scope>
    <source>
        <strain evidence="1 2">120-4 pot B 10/14</strain>
    </source>
</reference>
<evidence type="ECO:0000313" key="2">
    <source>
        <dbReference type="Proteomes" id="UP000789901"/>
    </source>
</evidence>
<feature type="non-terminal residue" evidence="1">
    <location>
        <position position="1"/>
    </location>
</feature>
<gene>
    <name evidence="1" type="ORF">GMARGA_LOCUS20414</name>
</gene>
<comment type="caution">
    <text evidence="1">The sequence shown here is derived from an EMBL/GenBank/DDBJ whole genome shotgun (WGS) entry which is preliminary data.</text>
</comment>
<accession>A0ABN7VM52</accession>
<organism evidence="1 2">
    <name type="scientific">Gigaspora margarita</name>
    <dbReference type="NCBI Taxonomy" id="4874"/>
    <lineage>
        <taxon>Eukaryota</taxon>
        <taxon>Fungi</taxon>
        <taxon>Fungi incertae sedis</taxon>
        <taxon>Mucoromycota</taxon>
        <taxon>Glomeromycotina</taxon>
        <taxon>Glomeromycetes</taxon>
        <taxon>Diversisporales</taxon>
        <taxon>Gigasporaceae</taxon>
        <taxon>Gigaspora</taxon>
    </lineage>
</organism>
<sequence length="73" mass="8760">IEDAKNKKAIEQSLRLFISEKLVGYMNQDKKKGHKFDLSVDYIFILKDLQKDKCALCLIKMEWNWYNAYNQDQ</sequence>
<proteinExistence type="predicted"/>
<protein>
    <submittedName>
        <fullName evidence="1">17920_t:CDS:1</fullName>
    </submittedName>
</protein>
<keyword evidence="2" id="KW-1185">Reference proteome</keyword>
<dbReference type="Proteomes" id="UP000789901">
    <property type="component" value="Unassembled WGS sequence"/>
</dbReference>
<dbReference type="EMBL" id="CAJVQB010017875">
    <property type="protein sequence ID" value="CAG8785795.1"/>
    <property type="molecule type" value="Genomic_DNA"/>
</dbReference>